<accession>K1V568</accession>
<evidence type="ECO:0000256" key="1">
    <source>
        <dbReference type="ARBA" id="ARBA00010348"/>
    </source>
</evidence>
<comment type="similarity">
    <text evidence="1">Belongs to the MAD2 family.</text>
</comment>
<dbReference type="PANTHER" id="PTHR11842">
    <property type="entry name" value="MITOTIC SPINDLE ASSEMBLY CHECKPOINT PROTEIN MAD2"/>
    <property type="match status" value="1"/>
</dbReference>
<dbReference type="Gene3D" id="3.30.900.10">
    <property type="entry name" value="HORMA domain"/>
    <property type="match status" value="1"/>
</dbReference>
<dbReference type="AlphaFoldDB" id="K1V568"/>
<dbReference type="InParanoid" id="K1V568"/>
<dbReference type="PANTHER" id="PTHR11842:SF10">
    <property type="entry name" value="MITOTIC SPINDLE ASSEMBLY CHECKPOINT PROTEIN MAD2B"/>
    <property type="match status" value="1"/>
</dbReference>
<feature type="region of interest" description="Disordered" evidence="2">
    <location>
        <begin position="155"/>
        <end position="196"/>
    </location>
</feature>
<dbReference type="GO" id="GO:0016035">
    <property type="term" value="C:zeta DNA polymerase complex"/>
    <property type="evidence" value="ECO:0007669"/>
    <property type="project" value="TreeGrafter"/>
</dbReference>
<organism evidence="3 4">
    <name type="scientific">Trichosporon asahii var. asahii (strain CBS 8904)</name>
    <name type="common">Yeast</name>
    <dbReference type="NCBI Taxonomy" id="1220162"/>
    <lineage>
        <taxon>Eukaryota</taxon>
        <taxon>Fungi</taxon>
        <taxon>Dikarya</taxon>
        <taxon>Basidiomycota</taxon>
        <taxon>Agaricomycotina</taxon>
        <taxon>Tremellomycetes</taxon>
        <taxon>Trichosporonales</taxon>
        <taxon>Trichosporonaceae</taxon>
        <taxon>Trichosporon</taxon>
    </lineage>
</organism>
<evidence type="ECO:0008006" key="5">
    <source>
        <dbReference type="Google" id="ProtNLM"/>
    </source>
</evidence>
<dbReference type="STRING" id="1220162.K1V568"/>
<name>K1V568_TRIAC</name>
<dbReference type="Proteomes" id="UP000006757">
    <property type="component" value="Unassembled WGS sequence"/>
</dbReference>
<dbReference type="SUPFAM" id="SSF56019">
    <property type="entry name" value="The spindle assembly checkpoint protein mad2"/>
    <property type="match status" value="1"/>
</dbReference>
<gene>
    <name evidence="3" type="ORF">A1Q2_06640</name>
</gene>
<dbReference type="eggNOG" id="KOG3186">
    <property type="taxonomic scope" value="Eukaryota"/>
</dbReference>
<dbReference type="OrthoDB" id="21254at2759"/>
<feature type="region of interest" description="Disordered" evidence="2">
    <location>
        <begin position="1"/>
        <end position="25"/>
    </location>
</feature>
<comment type="caution">
    <text evidence="3">The sequence shown here is derived from an EMBL/GenBank/DDBJ whole genome shotgun (WGS) entry which is preliminary data.</text>
</comment>
<dbReference type="EMBL" id="AMBO01000376">
    <property type="protein sequence ID" value="EKC99099.1"/>
    <property type="molecule type" value="Genomic_DNA"/>
</dbReference>
<evidence type="ECO:0000313" key="4">
    <source>
        <dbReference type="Proteomes" id="UP000006757"/>
    </source>
</evidence>
<dbReference type="HOGENOM" id="CLU_1391120_0_0_1"/>
<keyword evidence="4" id="KW-1185">Reference proteome</keyword>
<sequence>MSRSEPGVSFKGSFDSARGDAAHAPSRHPEVRSYIANVVQGLSKDLELGLLRRVTVVIKAMDGLPLERFIIDFGFMQMDALDGGNRDAKIIGAPSAFDLDLLLRGFLVRLVALDSQLLDLRGETTWTIVAETHDGREPTFKGDGSVPLWTPALAQDTLHPGRDGHDDDEQHEPLLSVRAVETGVIDSVQPRPDESG</sequence>
<dbReference type="InterPro" id="IPR045091">
    <property type="entry name" value="Mad2-like"/>
</dbReference>
<protein>
    <recommendedName>
        <fullName evidence="5">HORMA domain-containing protein</fullName>
    </recommendedName>
</protein>
<reference evidence="3 4" key="1">
    <citation type="journal article" date="2012" name="Eukaryot. Cell">
        <title>Genome sequence of the Trichosporon asahii environmental strain CBS 8904.</title>
        <authorList>
            <person name="Yang R.Y."/>
            <person name="Li H.T."/>
            <person name="Zhu H."/>
            <person name="Zhou G.P."/>
            <person name="Wang M."/>
            <person name="Wang L."/>
        </authorList>
    </citation>
    <scope>NUCLEOTIDE SEQUENCE [LARGE SCALE GENOMIC DNA]</scope>
    <source>
        <strain evidence="3 4">CBS 8904</strain>
    </source>
</reference>
<evidence type="ECO:0000313" key="3">
    <source>
        <dbReference type="EMBL" id="EKC99099.1"/>
    </source>
</evidence>
<proteinExistence type="inferred from homology"/>
<dbReference type="InterPro" id="IPR036570">
    <property type="entry name" value="HORMA_dom_sf"/>
</dbReference>
<evidence type="ECO:0000256" key="2">
    <source>
        <dbReference type="SAM" id="MobiDB-lite"/>
    </source>
</evidence>